<comment type="caution">
    <text evidence="6">The sequence shown here is derived from an EMBL/GenBank/DDBJ whole genome shotgun (WGS) entry which is preliminary data.</text>
</comment>
<feature type="region of interest" description="Disordered" evidence="5">
    <location>
        <begin position="144"/>
        <end position="164"/>
    </location>
</feature>
<keyword evidence="7" id="KW-1185">Reference proteome</keyword>
<name>A0ABD2XLV0_9HYME</name>
<proteinExistence type="inferred from homology"/>
<keyword evidence="3" id="KW-0963">Cytoplasm</keyword>
<feature type="region of interest" description="Disordered" evidence="5">
    <location>
        <begin position="245"/>
        <end position="296"/>
    </location>
</feature>
<feature type="compositionally biased region" description="Polar residues" evidence="5">
    <location>
        <begin position="250"/>
        <end position="260"/>
    </location>
</feature>
<dbReference type="GO" id="GO:0005737">
    <property type="term" value="C:cytoplasm"/>
    <property type="evidence" value="ECO:0007669"/>
    <property type="project" value="UniProtKB-SubCell"/>
</dbReference>
<dbReference type="Pfam" id="PF10248">
    <property type="entry name" value="Mlf1IP"/>
    <property type="match status" value="1"/>
</dbReference>
<dbReference type="Proteomes" id="UP001627154">
    <property type="component" value="Unassembled WGS sequence"/>
</dbReference>
<evidence type="ECO:0000256" key="1">
    <source>
        <dbReference type="ARBA" id="ARBA00004496"/>
    </source>
</evidence>
<evidence type="ECO:0008006" key="8">
    <source>
        <dbReference type="Google" id="ProtNLM"/>
    </source>
</evidence>
<comment type="subcellular location">
    <subcellularLocation>
        <location evidence="1">Cytoplasm</location>
    </subcellularLocation>
</comment>
<dbReference type="EMBL" id="JBJJXI010000019">
    <property type="protein sequence ID" value="KAL3406089.1"/>
    <property type="molecule type" value="Genomic_DNA"/>
</dbReference>
<evidence type="ECO:0000313" key="7">
    <source>
        <dbReference type="Proteomes" id="UP001627154"/>
    </source>
</evidence>
<organism evidence="6 7">
    <name type="scientific">Trichogramma kaykai</name>
    <dbReference type="NCBI Taxonomy" id="54128"/>
    <lineage>
        <taxon>Eukaryota</taxon>
        <taxon>Metazoa</taxon>
        <taxon>Ecdysozoa</taxon>
        <taxon>Arthropoda</taxon>
        <taxon>Hexapoda</taxon>
        <taxon>Insecta</taxon>
        <taxon>Pterygota</taxon>
        <taxon>Neoptera</taxon>
        <taxon>Endopterygota</taxon>
        <taxon>Hymenoptera</taxon>
        <taxon>Apocrita</taxon>
        <taxon>Proctotrupomorpha</taxon>
        <taxon>Chalcidoidea</taxon>
        <taxon>Trichogrammatidae</taxon>
        <taxon>Trichogramma</taxon>
    </lineage>
</organism>
<evidence type="ECO:0000256" key="5">
    <source>
        <dbReference type="SAM" id="MobiDB-lite"/>
    </source>
</evidence>
<dbReference type="InterPro" id="IPR019376">
    <property type="entry name" value="Myeloid_leukemia_factor"/>
</dbReference>
<dbReference type="PANTHER" id="PTHR13105">
    <property type="entry name" value="MYELOID LEUKEMIA FACTOR"/>
    <property type="match status" value="1"/>
</dbReference>
<gene>
    <name evidence="6" type="ORF">TKK_001481</name>
</gene>
<feature type="region of interest" description="Disordered" evidence="5">
    <location>
        <begin position="324"/>
        <end position="465"/>
    </location>
</feature>
<comment type="similarity">
    <text evidence="2">Belongs to the MLF family.</text>
</comment>
<accession>A0ABD2XLV0</accession>
<dbReference type="AlphaFoldDB" id="A0ABD2XLV0"/>
<feature type="compositionally biased region" description="Low complexity" evidence="5">
    <location>
        <begin position="381"/>
        <end position="423"/>
    </location>
</feature>
<evidence type="ECO:0000256" key="3">
    <source>
        <dbReference type="ARBA" id="ARBA00022490"/>
    </source>
</evidence>
<reference evidence="6 7" key="1">
    <citation type="journal article" date="2024" name="bioRxiv">
        <title>A reference genome for Trichogramma kaykai: A tiny desert-dwelling parasitoid wasp with competing sex-ratio distorters.</title>
        <authorList>
            <person name="Culotta J."/>
            <person name="Lindsey A.R."/>
        </authorList>
    </citation>
    <scope>NUCLEOTIDE SEQUENCE [LARGE SCALE GENOMIC DNA]</scope>
    <source>
        <strain evidence="6 7">KSX58</strain>
    </source>
</reference>
<protein>
    <recommendedName>
        <fullName evidence="8">Myeloid leukemia factor</fullName>
    </recommendedName>
</protein>
<sequence>MSMYGQSPLGDLEDDPIYGAHMQSMQTMQQMNNMMNSILQNPFGMMGMGAMGGMGGMGAMGAMGAPALMDVRPQSAMHPMQMSPFGFPLMASIGQMFSNMDNMGAMVQSNMGNMGNPNCHSFTSSSVMTMTSGSDGRPQIYQESTSTRVAPGGVKETKKTVSDSRTGIKKMAIGHHIGERAHILERERNYHSGEQEERQEFINLEEEEAETFNHEWQQKAKQTMGAIGGAPYRQNLYRPHQNEQLALPSTAPSSRTSEPIRQSLRPVAQPRHHQRRPEHPRNQNPNGDVQRIDRRCSNKQYYNAAIRIRLKKIKPFTQKVSLTHNTETATSSSSSSRVHDNNHSEDDEEEAETIDLTKESEPITRSSSSVIIEEITDEPEPASSTSTTTTSTSAAAAAAEEVVQVEESATTPQKSNSNSCSSTNKKRSLSPDIEEIRDEPSSKRQSYGLQRDVVDDASSTKADNN</sequence>
<keyword evidence="4" id="KW-0597">Phosphoprotein</keyword>
<evidence type="ECO:0000256" key="2">
    <source>
        <dbReference type="ARBA" id="ARBA00008332"/>
    </source>
</evidence>
<evidence type="ECO:0000313" key="6">
    <source>
        <dbReference type="EMBL" id="KAL3406089.1"/>
    </source>
</evidence>
<evidence type="ECO:0000256" key="4">
    <source>
        <dbReference type="ARBA" id="ARBA00022553"/>
    </source>
</evidence>